<dbReference type="GO" id="GO:0000160">
    <property type="term" value="P:phosphorelay signal transduction system"/>
    <property type="evidence" value="ECO:0007669"/>
    <property type="project" value="InterPro"/>
</dbReference>
<dbReference type="Proteomes" id="UP000597989">
    <property type="component" value="Unassembled WGS sequence"/>
</dbReference>
<dbReference type="PROSITE" id="PS51755">
    <property type="entry name" value="OMPR_PHOB"/>
    <property type="match status" value="1"/>
</dbReference>
<dbReference type="EMBL" id="BAAAHC010000008">
    <property type="protein sequence ID" value="GAA0517449.1"/>
    <property type="molecule type" value="Genomic_DNA"/>
</dbReference>
<dbReference type="Gene3D" id="3.40.50.300">
    <property type="entry name" value="P-loop containing nucleotide triphosphate hydrolases"/>
    <property type="match status" value="1"/>
</dbReference>
<proteinExistence type="inferred from homology"/>
<feature type="coiled-coil region" evidence="6">
    <location>
        <begin position="148"/>
        <end position="175"/>
    </location>
</feature>
<evidence type="ECO:0000313" key="8">
    <source>
        <dbReference type="EMBL" id="GAA0517449.1"/>
    </source>
</evidence>
<dbReference type="InterPro" id="IPR036388">
    <property type="entry name" value="WH-like_DNA-bd_sf"/>
</dbReference>
<comment type="similarity">
    <text evidence="1">Belongs to the AfsR/DnrI/RedD regulatory family.</text>
</comment>
<reference evidence="9" key="3">
    <citation type="submission" date="2020-09" db="EMBL/GenBank/DDBJ databases">
        <authorList>
            <person name="Sun Q."/>
            <person name="Zhou Y."/>
        </authorList>
    </citation>
    <scope>NUCLEOTIDE SEQUENCE</scope>
    <source>
        <strain evidence="9">CGMCC 4.7206</strain>
    </source>
</reference>
<dbReference type="SUPFAM" id="SSF52540">
    <property type="entry name" value="P-loop containing nucleoside triphosphate hydrolases"/>
    <property type="match status" value="1"/>
</dbReference>
<evidence type="ECO:0000256" key="6">
    <source>
        <dbReference type="SAM" id="Coils"/>
    </source>
</evidence>
<keyword evidence="3 5" id="KW-0238">DNA-binding</keyword>
<dbReference type="AlphaFoldDB" id="A0A917JU05"/>
<evidence type="ECO:0000256" key="1">
    <source>
        <dbReference type="ARBA" id="ARBA00005820"/>
    </source>
</evidence>
<reference evidence="9 10" key="1">
    <citation type="journal article" date="2014" name="Int. J. Syst. Evol. Microbiol.">
        <title>Complete genome sequence of Corynebacterium casei LMG S-19264T (=DSM 44701T), isolated from a smear-ripened cheese.</title>
        <authorList>
            <consortium name="US DOE Joint Genome Institute (JGI-PGF)"/>
            <person name="Walter F."/>
            <person name="Albersmeier A."/>
            <person name="Kalinowski J."/>
            <person name="Ruckert C."/>
        </authorList>
    </citation>
    <scope>NUCLEOTIDE SEQUENCE [LARGE SCALE GENOMIC DNA]</scope>
    <source>
        <strain evidence="9 10">CGMCC 4.7206</strain>
    </source>
</reference>
<feature type="DNA-binding region" description="OmpR/PhoB-type" evidence="5">
    <location>
        <begin position="1"/>
        <end position="98"/>
    </location>
</feature>
<dbReference type="InterPro" id="IPR016032">
    <property type="entry name" value="Sig_transdc_resp-reg_C-effctor"/>
</dbReference>
<protein>
    <submittedName>
        <fullName evidence="8 9">Transcriptional regulator</fullName>
    </submittedName>
</protein>
<evidence type="ECO:0000256" key="3">
    <source>
        <dbReference type="ARBA" id="ARBA00023125"/>
    </source>
</evidence>
<dbReference type="Pfam" id="PF00931">
    <property type="entry name" value="NB-ARC"/>
    <property type="match status" value="1"/>
</dbReference>
<dbReference type="Gene3D" id="1.25.40.10">
    <property type="entry name" value="Tetratricopeptide repeat domain"/>
    <property type="match status" value="1"/>
</dbReference>
<keyword evidence="6" id="KW-0175">Coiled coil</keyword>
<dbReference type="GO" id="GO:0003677">
    <property type="term" value="F:DNA binding"/>
    <property type="evidence" value="ECO:0007669"/>
    <property type="project" value="UniProtKB-UniRule"/>
</dbReference>
<dbReference type="PANTHER" id="PTHR35807">
    <property type="entry name" value="TRANSCRIPTIONAL REGULATOR REDD-RELATED"/>
    <property type="match status" value="1"/>
</dbReference>
<accession>A0A917JU05</accession>
<evidence type="ECO:0000256" key="5">
    <source>
        <dbReference type="PROSITE-ProRule" id="PRU01091"/>
    </source>
</evidence>
<dbReference type="GO" id="GO:0006355">
    <property type="term" value="P:regulation of DNA-templated transcription"/>
    <property type="evidence" value="ECO:0007669"/>
    <property type="project" value="InterPro"/>
</dbReference>
<dbReference type="InterPro" id="IPR005158">
    <property type="entry name" value="BTAD"/>
</dbReference>
<dbReference type="InterPro" id="IPR011990">
    <property type="entry name" value="TPR-like_helical_dom_sf"/>
</dbReference>
<keyword evidence="2" id="KW-0805">Transcription regulation</keyword>
<dbReference type="RefSeq" id="WP_268240323.1">
    <property type="nucleotide sequence ID" value="NZ_BAAAHC010000008.1"/>
</dbReference>
<dbReference type="SUPFAM" id="SSF46894">
    <property type="entry name" value="C-terminal effector domain of the bipartite response regulators"/>
    <property type="match status" value="1"/>
</dbReference>
<gene>
    <name evidence="8" type="ORF">GCM10009545_19360</name>
    <name evidence="9" type="ORF">GCM10011581_21610</name>
</gene>
<evidence type="ECO:0000313" key="9">
    <source>
        <dbReference type="EMBL" id="GGI84111.1"/>
    </source>
</evidence>
<reference evidence="8 11" key="2">
    <citation type="journal article" date="2019" name="Int. J. Syst. Evol. Microbiol.">
        <title>The Global Catalogue of Microorganisms (GCM) 10K type strain sequencing project: providing services to taxonomists for standard genome sequencing and annotation.</title>
        <authorList>
            <consortium name="The Broad Institute Genomics Platform"/>
            <consortium name="The Broad Institute Genome Sequencing Center for Infectious Disease"/>
            <person name="Wu L."/>
            <person name="Ma J."/>
        </authorList>
    </citation>
    <scope>NUCLEOTIDE SEQUENCE [LARGE SCALE GENOMIC DNA]</scope>
    <source>
        <strain evidence="8 11">JCM 10664</strain>
    </source>
</reference>
<keyword evidence="4" id="KW-0804">Transcription</keyword>
<evidence type="ECO:0000313" key="11">
    <source>
        <dbReference type="Proteomes" id="UP001500220"/>
    </source>
</evidence>
<dbReference type="InterPro" id="IPR027417">
    <property type="entry name" value="P-loop_NTPase"/>
</dbReference>
<name>A0A917JU05_9PSEU</name>
<dbReference type="PANTHER" id="PTHR35807:SF1">
    <property type="entry name" value="TRANSCRIPTIONAL REGULATOR REDD"/>
    <property type="match status" value="1"/>
</dbReference>
<dbReference type="CDD" id="cd15831">
    <property type="entry name" value="BTAD"/>
    <property type="match status" value="1"/>
</dbReference>
<dbReference type="Proteomes" id="UP001500220">
    <property type="component" value="Unassembled WGS sequence"/>
</dbReference>
<reference evidence="8" key="4">
    <citation type="submission" date="2023-12" db="EMBL/GenBank/DDBJ databases">
        <authorList>
            <person name="Sun Q."/>
            <person name="Inoue M."/>
        </authorList>
    </citation>
    <scope>NUCLEOTIDE SEQUENCE</scope>
    <source>
        <strain evidence="8">JCM 10664</strain>
    </source>
</reference>
<dbReference type="InterPro" id="IPR002182">
    <property type="entry name" value="NB-ARC"/>
</dbReference>
<dbReference type="SMART" id="SM00862">
    <property type="entry name" value="Trans_reg_C"/>
    <property type="match status" value="1"/>
</dbReference>
<keyword evidence="11" id="KW-1185">Reference proteome</keyword>
<dbReference type="EMBL" id="BMMT01000006">
    <property type="protein sequence ID" value="GGI84111.1"/>
    <property type="molecule type" value="Genomic_DNA"/>
</dbReference>
<dbReference type="SMART" id="SM01043">
    <property type="entry name" value="BTAD"/>
    <property type="match status" value="1"/>
</dbReference>
<dbReference type="Pfam" id="PF03704">
    <property type="entry name" value="BTAD"/>
    <property type="match status" value="1"/>
</dbReference>
<evidence type="ECO:0000259" key="7">
    <source>
        <dbReference type="PROSITE" id="PS51755"/>
    </source>
</evidence>
<dbReference type="Pfam" id="PF00486">
    <property type="entry name" value="Trans_reg_C"/>
    <property type="match status" value="1"/>
</dbReference>
<dbReference type="InterPro" id="IPR051677">
    <property type="entry name" value="AfsR-DnrI-RedD_regulator"/>
</dbReference>
<comment type="caution">
    <text evidence="9">The sequence shown here is derived from an EMBL/GenBank/DDBJ whole genome shotgun (WGS) entry which is preliminary data.</text>
</comment>
<organism evidence="9 10">
    <name type="scientific">Saccharopolyspora thermophila</name>
    <dbReference type="NCBI Taxonomy" id="89367"/>
    <lineage>
        <taxon>Bacteria</taxon>
        <taxon>Bacillati</taxon>
        <taxon>Actinomycetota</taxon>
        <taxon>Actinomycetes</taxon>
        <taxon>Pseudonocardiales</taxon>
        <taxon>Pseudonocardiaceae</taxon>
        <taxon>Saccharopolyspora</taxon>
    </lineage>
</organism>
<dbReference type="Gene3D" id="1.10.10.10">
    <property type="entry name" value="Winged helix-like DNA-binding domain superfamily/Winged helix DNA-binding domain"/>
    <property type="match status" value="1"/>
</dbReference>
<evidence type="ECO:0000256" key="4">
    <source>
        <dbReference type="ARBA" id="ARBA00023163"/>
    </source>
</evidence>
<feature type="domain" description="OmpR/PhoB-type" evidence="7">
    <location>
        <begin position="1"/>
        <end position="98"/>
    </location>
</feature>
<dbReference type="GO" id="GO:0043531">
    <property type="term" value="F:ADP binding"/>
    <property type="evidence" value="ECO:0007669"/>
    <property type="project" value="InterPro"/>
</dbReference>
<dbReference type="PRINTS" id="PR00364">
    <property type="entry name" value="DISEASERSIST"/>
</dbReference>
<dbReference type="SUPFAM" id="SSF48452">
    <property type="entry name" value="TPR-like"/>
    <property type="match status" value="1"/>
</dbReference>
<evidence type="ECO:0000256" key="2">
    <source>
        <dbReference type="ARBA" id="ARBA00023015"/>
    </source>
</evidence>
<dbReference type="InterPro" id="IPR001867">
    <property type="entry name" value="OmpR/PhoB-type_DNA-bd"/>
</dbReference>
<sequence>MTDRLEFGLLGPLQVEFKGRKIAIGGPRQRIVLAMLLLNSDRVVSIDRISEAIWNGHPPATARTQVAICVAELRKTFRSAGYRDDVVLTSSPGYMLRRGDHVIDLLTFRARVAEARALTRRNEMVKATEAYDEALSLWRGRALCDINSAVVELEVERLQEQKLAVQEERTALHLQLGRHRELISELTALVEEQPLREQTRAQLMLAQYRAGRRAEAMETFRQGRRVFIDEIGLEPGPVLQELHEAILNDDPSVRVPTPQLPTSAASAGLGDIPADIEPFTGRTTELSRLDGLCAAPQPRVCLITGTAGVGKSALAVHWAHRVADRFPGGVLHANLHGCCRGPAESDARDTLHTFLRQLGVATADIPADLDAAAALYRSLVHQRKVLILLDNVASYRQIEHVLPTGPDSKAVVTSRHQISELVAASLWLRLQPLGHAEAVDLLGTLLGNRATAEPRALAEIAELCDRLPAALRIAATKLIAKPHWTLQRLASRLRDPRTRLDHLEHGEQSLRRRLQSSIQQLPADVARTFRQLGGLETTEFSLHDAITLLRLDPHEAEDLVESLVDAHLLEGVPAMGSEEIRYRFQPLLSAFATELHRADVRAAETARTPRLVAKPGKAELRFVM</sequence>
<evidence type="ECO:0000313" key="10">
    <source>
        <dbReference type="Proteomes" id="UP000597989"/>
    </source>
</evidence>